<reference evidence="1 2" key="1">
    <citation type="journal article" date="2018" name="Arch. Microbiol.">
        <title>New insights into the metabolic potential of the phototrophic purple bacterium Rhodopila globiformis DSM 161(T) from its draft genome sequence and evidence for a vanadium-dependent nitrogenase.</title>
        <authorList>
            <person name="Imhoff J.F."/>
            <person name="Rahn T."/>
            <person name="Kunzel S."/>
            <person name="Neulinger S.C."/>
        </authorList>
    </citation>
    <scope>NUCLEOTIDE SEQUENCE [LARGE SCALE GENOMIC DNA]</scope>
    <source>
        <strain evidence="1 2">DSM 16996</strain>
    </source>
</reference>
<dbReference type="Proteomes" id="UP000239089">
    <property type="component" value="Unassembled WGS sequence"/>
</dbReference>
<organism evidence="1 2">
    <name type="scientific">Rhodoblastus sphagnicola</name>
    <dbReference type="NCBI Taxonomy" id="333368"/>
    <lineage>
        <taxon>Bacteria</taxon>
        <taxon>Pseudomonadati</taxon>
        <taxon>Pseudomonadota</taxon>
        <taxon>Alphaproteobacteria</taxon>
        <taxon>Hyphomicrobiales</taxon>
        <taxon>Rhodoblastaceae</taxon>
        <taxon>Rhodoblastus</taxon>
    </lineage>
</organism>
<dbReference type="OrthoDB" id="7366326at2"/>
<gene>
    <name evidence="1" type="ORF">CCR94_16665</name>
</gene>
<accession>A0A2S6N337</accession>
<evidence type="ECO:0000313" key="1">
    <source>
        <dbReference type="EMBL" id="PPQ29019.1"/>
    </source>
</evidence>
<dbReference type="InterPro" id="IPR046093">
    <property type="entry name" value="DUF6111"/>
</dbReference>
<sequence length="85" mass="8994">MSRALLESIGLFLAPFVLYAAVLIFRARHPLVAASWSRGALSWLTLAGLALAMAGLVALALLGPEQGAYTPAHVENGRLLPGHFQ</sequence>
<protein>
    <submittedName>
        <fullName evidence="1">Uncharacterized protein</fullName>
    </submittedName>
</protein>
<dbReference type="Pfam" id="PF19606">
    <property type="entry name" value="DUF6111"/>
    <property type="match status" value="1"/>
</dbReference>
<comment type="caution">
    <text evidence="1">The sequence shown here is derived from an EMBL/GenBank/DDBJ whole genome shotgun (WGS) entry which is preliminary data.</text>
</comment>
<evidence type="ECO:0000313" key="2">
    <source>
        <dbReference type="Proteomes" id="UP000239089"/>
    </source>
</evidence>
<dbReference type="AlphaFoldDB" id="A0A2S6N337"/>
<dbReference type="EMBL" id="NHSJ01000100">
    <property type="protein sequence ID" value="PPQ29019.1"/>
    <property type="molecule type" value="Genomic_DNA"/>
</dbReference>
<dbReference type="RefSeq" id="WP_104508976.1">
    <property type="nucleotide sequence ID" value="NZ_JACIGC010000011.1"/>
</dbReference>
<proteinExistence type="predicted"/>
<name>A0A2S6N337_9HYPH</name>
<keyword evidence="2" id="KW-1185">Reference proteome</keyword>